<evidence type="ECO:0000313" key="2">
    <source>
        <dbReference type="Proteomes" id="UP001314229"/>
    </source>
</evidence>
<gene>
    <name evidence="1" type="ORF">FSCOSCO3_A032807</name>
</gene>
<evidence type="ECO:0000313" key="1">
    <source>
        <dbReference type="EMBL" id="CAK6957497.1"/>
    </source>
</evidence>
<protein>
    <submittedName>
        <fullName evidence="1">Nuclease HARBI1</fullName>
    </submittedName>
</protein>
<reference evidence="1 2" key="1">
    <citation type="submission" date="2024-01" db="EMBL/GenBank/DDBJ databases">
        <authorList>
            <person name="Alioto T."/>
            <person name="Alioto T."/>
            <person name="Gomez Garrido J."/>
        </authorList>
    </citation>
    <scope>NUCLEOTIDE SEQUENCE [LARGE SCALE GENOMIC DNA]</scope>
</reference>
<accession>A0AAV1NG32</accession>
<organism evidence="1 2">
    <name type="scientific">Scomber scombrus</name>
    <name type="common">Atlantic mackerel</name>
    <name type="synonym">Scomber vernalis</name>
    <dbReference type="NCBI Taxonomy" id="13677"/>
    <lineage>
        <taxon>Eukaryota</taxon>
        <taxon>Metazoa</taxon>
        <taxon>Chordata</taxon>
        <taxon>Craniata</taxon>
        <taxon>Vertebrata</taxon>
        <taxon>Euteleostomi</taxon>
        <taxon>Actinopterygii</taxon>
        <taxon>Neopterygii</taxon>
        <taxon>Teleostei</taxon>
        <taxon>Neoteleostei</taxon>
        <taxon>Acanthomorphata</taxon>
        <taxon>Pelagiaria</taxon>
        <taxon>Scombriformes</taxon>
        <taxon>Scombridae</taxon>
        <taxon>Scomber</taxon>
    </lineage>
</organism>
<dbReference type="Proteomes" id="UP001314229">
    <property type="component" value="Unassembled WGS sequence"/>
</dbReference>
<dbReference type="AlphaFoldDB" id="A0AAV1NG32"/>
<proteinExistence type="predicted"/>
<dbReference type="EMBL" id="CAWUFR010000029">
    <property type="protein sequence ID" value="CAK6957497.1"/>
    <property type="molecule type" value="Genomic_DNA"/>
</dbReference>
<comment type="caution">
    <text evidence="1">The sequence shown here is derived from an EMBL/GenBank/DDBJ whole genome shotgun (WGS) entry which is preliminary data.</text>
</comment>
<sequence>MLVQMMLRQKAHGWSHEIEVLVTVYWLACGASYRVTADNFAMPLATVCRTVHHIVEDMMIILHSAIHFRKPEEMEEALYPPAVYFLEMEDTCACSILFRHHTTSLCK</sequence>
<keyword evidence="2" id="KW-1185">Reference proteome</keyword>
<name>A0AAV1NG32_SCOSC</name>